<dbReference type="SMART" id="SM00642">
    <property type="entry name" value="Aamy"/>
    <property type="match status" value="1"/>
</dbReference>
<dbReference type="InterPro" id="IPR004193">
    <property type="entry name" value="Glyco_hydro_13_N"/>
</dbReference>
<dbReference type="AlphaFoldDB" id="A0A4R0III9"/>
<evidence type="ECO:0000256" key="4">
    <source>
        <dbReference type="SAM" id="MobiDB-lite"/>
    </source>
</evidence>
<protein>
    <submittedName>
        <fullName evidence="6">Glycogen debranching enzyme GlgX</fullName>
    </submittedName>
</protein>
<gene>
    <name evidence="6" type="primary">glgX</name>
    <name evidence="6" type="ORF">E0H92_36255</name>
</gene>
<dbReference type="GO" id="GO:0005980">
    <property type="term" value="P:glycogen catabolic process"/>
    <property type="evidence" value="ECO:0007669"/>
    <property type="project" value="InterPro"/>
</dbReference>
<dbReference type="SUPFAM" id="SSF81296">
    <property type="entry name" value="E set domains"/>
    <property type="match status" value="1"/>
</dbReference>
<dbReference type="PANTHER" id="PTHR43002">
    <property type="entry name" value="GLYCOGEN DEBRANCHING ENZYME"/>
    <property type="match status" value="1"/>
</dbReference>
<evidence type="ECO:0000313" key="7">
    <source>
        <dbReference type="Proteomes" id="UP000294225"/>
    </source>
</evidence>
<evidence type="ECO:0000313" key="6">
    <source>
        <dbReference type="EMBL" id="TCC31964.1"/>
    </source>
</evidence>
<dbReference type="InterPro" id="IPR017853">
    <property type="entry name" value="GH"/>
</dbReference>
<dbReference type="InterPro" id="IPR014756">
    <property type="entry name" value="Ig_E-set"/>
</dbReference>
<feature type="domain" description="Glycosyl hydrolase family 13 catalytic" evidence="5">
    <location>
        <begin position="154"/>
        <end position="568"/>
    </location>
</feature>
<dbReference type="SUPFAM" id="SSF51445">
    <property type="entry name" value="(Trans)glycosidases"/>
    <property type="match status" value="1"/>
</dbReference>
<dbReference type="InterPro" id="IPR013783">
    <property type="entry name" value="Ig-like_fold"/>
</dbReference>
<dbReference type="Pfam" id="PF02922">
    <property type="entry name" value="CBM_48"/>
    <property type="match status" value="1"/>
</dbReference>
<name>A0A4R0III9_9ACTN</name>
<organism evidence="6 7">
    <name type="scientific">Kribbella speibonae</name>
    <dbReference type="NCBI Taxonomy" id="1572660"/>
    <lineage>
        <taxon>Bacteria</taxon>
        <taxon>Bacillati</taxon>
        <taxon>Actinomycetota</taxon>
        <taxon>Actinomycetes</taxon>
        <taxon>Propionibacteriales</taxon>
        <taxon>Kribbellaceae</taxon>
        <taxon>Kribbella</taxon>
    </lineage>
</organism>
<feature type="region of interest" description="Disordered" evidence="4">
    <location>
        <begin position="465"/>
        <end position="492"/>
    </location>
</feature>
<dbReference type="InterPro" id="IPR006047">
    <property type="entry name" value="GH13_cat_dom"/>
</dbReference>
<keyword evidence="2" id="KW-0378">Hydrolase</keyword>
<dbReference type="Gene3D" id="2.60.40.1180">
    <property type="entry name" value="Golgi alpha-mannosidase II"/>
    <property type="match status" value="1"/>
</dbReference>
<evidence type="ECO:0000256" key="2">
    <source>
        <dbReference type="ARBA" id="ARBA00022801"/>
    </source>
</evidence>
<dbReference type="InterPro" id="IPR011837">
    <property type="entry name" value="Glycogen_debranch_GlgX"/>
</dbReference>
<keyword evidence="3" id="KW-0326">Glycosidase</keyword>
<dbReference type="InterPro" id="IPR044505">
    <property type="entry name" value="GlgX_Isoamylase_N_E_set"/>
</dbReference>
<dbReference type="InterPro" id="IPR013780">
    <property type="entry name" value="Glyco_hydro_b"/>
</dbReference>
<comment type="caution">
    <text evidence="6">The sequence shown here is derived from an EMBL/GenBank/DDBJ whole genome shotgun (WGS) entry which is preliminary data.</text>
</comment>
<dbReference type="GO" id="GO:0004135">
    <property type="term" value="F:amylo-alpha-1,6-glucosidase activity"/>
    <property type="evidence" value="ECO:0007669"/>
    <property type="project" value="InterPro"/>
</dbReference>
<accession>A0A4R0III9</accession>
<comment type="similarity">
    <text evidence="1">Belongs to the glycosyl hydrolase 13 family.</text>
</comment>
<evidence type="ECO:0000256" key="1">
    <source>
        <dbReference type="ARBA" id="ARBA00008061"/>
    </source>
</evidence>
<dbReference type="InterPro" id="IPR048644">
    <property type="entry name" value="Isoamylase_C"/>
</dbReference>
<sequence>MQKWPGRPYPLGATFDGAGTNFAVFSEVADRVDLSLVGDDGTEQLVQLTEVDGFVWHAYLPGVQPGQRYGFRVHGPFNPAEGDRCNPSKLLLDPYAKAVDGQIDGDESLFSYRFAKPDELNTMDNREHTMLSVVTNPFFDWGNDRPPEHAYHETVIYEAHVKGLTKTHPGLPENIRGTYAGIGHPAVIEHLKELGVSAIELMPVHQFAQDGHLQELGLSNYWGYNTIGFFAPHNAYSSTGTRGQQVTEFKAMVKALHEADIEVILDVVYNHTAEGNEFGPTLSFKGIDNAAYYRLVDQDKSHYYDTTGTGNSLLMRHPHVLQLIMDSLRYWVTEMHVDGFRFDLAATLARQFHEVDRLSAFFDLVQQDPVVSQVKLIAEPWDVGDGGYQVGNFPPLWTEWNGKYRDTVRDFWRGEQYTLAEFASRLTGSSDLYQDDSRRPLASINFVTAHDGFTLRDLVSYNEKHNEANGEGGKDGESHNRSWNCGVEGSTDDPEVLRLRAKQQRNILTTLLISQGVPMIAHGDELGRTQSGNNNVYCQDNEIAWVDWALGEPQKHLLEFTRSVVRLRNNHPVLRRRRFFHGDTGIDGLGDLVWFAPKGAEMQNGDWQQNDARAIAVFLNGDAISEPDLRGEPVVDDSFLILLNSNYEPVDFLLPPEEYGENWTVVVDTTSATGAGTDEPHAAGTTVQLEARSTLVLTRPRQAAG</sequence>
<dbReference type="RefSeq" id="WP_131499394.1">
    <property type="nucleotide sequence ID" value="NZ_SJKC01000006.1"/>
</dbReference>
<reference evidence="6 7" key="1">
    <citation type="submission" date="2019-02" db="EMBL/GenBank/DDBJ databases">
        <title>Kribbella capetownensis sp. nov. and Kribbella speibonae sp. nov., isolated from soil.</title>
        <authorList>
            <person name="Curtis S.M."/>
            <person name="Norton I."/>
            <person name="Everest G.J."/>
            <person name="Meyers P.R."/>
        </authorList>
    </citation>
    <scope>NUCLEOTIDE SEQUENCE [LARGE SCALE GENOMIC DNA]</scope>
    <source>
        <strain evidence="6 7">YM55</strain>
    </source>
</reference>
<dbReference type="Gene3D" id="2.60.40.10">
    <property type="entry name" value="Immunoglobulins"/>
    <property type="match status" value="1"/>
</dbReference>
<dbReference type="Pfam" id="PF00128">
    <property type="entry name" value="Alpha-amylase"/>
    <property type="match status" value="2"/>
</dbReference>
<evidence type="ECO:0000256" key="3">
    <source>
        <dbReference type="ARBA" id="ARBA00023295"/>
    </source>
</evidence>
<feature type="compositionally biased region" description="Basic and acidic residues" evidence="4">
    <location>
        <begin position="465"/>
        <end position="480"/>
    </location>
</feature>
<dbReference type="CDD" id="cd11326">
    <property type="entry name" value="AmyAc_Glg_debranch"/>
    <property type="match status" value="1"/>
</dbReference>
<dbReference type="SUPFAM" id="SSF51011">
    <property type="entry name" value="Glycosyl hydrolase domain"/>
    <property type="match status" value="1"/>
</dbReference>
<dbReference type="Pfam" id="PF21331">
    <property type="entry name" value="Isoamylase_C"/>
    <property type="match status" value="1"/>
</dbReference>
<dbReference type="NCBIfam" id="TIGR02100">
    <property type="entry name" value="glgX_debranch"/>
    <property type="match status" value="1"/>
</dbReference>
<dbReference type="Proteomes" id="UP000294225">
    <property type="component" value="Unassembled WGS sequence"/>
</dbReference>
<dbReference type="Gene3D" id="3.20.20.80">
    <property type="entry name" value="Glycosidases"/>
    <property type="match status" value="1"/>
</dbReference>
<evidence type="ECO:0000259" key="5">
    <source>
        <dbReference type="SMART" id="SM00642"/>
    </source>
</evidence>
<dbReference type="EMBL" id="SJKC01000006">
    <property type="protein sequence ID" value="TCC31964.1"/>
    <property type="molecule type" value="Genomic_DNA"/>
</dbReference>
<proteinExistence type="inferred from homology"/>
<dbReference type="CDD" id="cd02856">
    <property type="entry name" value="E_set_GDE_Isoamylase_N"/>
    <property type="match status" value="1"/>
</dbReference>